<dbReference type="AlphaFoldDB" id="A0AAU9XWY9"/>
<protein>
    <submittedName>
        <fullName evidence="2">Uncharacterized protein</fullName>
    </submittedName>
</protein>
<name>A0AAU9XWY9_9CNID</name>
<organism evidence="2 3">
    <name type="scientific">Pocillopora meandrina</name>
    <dbReference type="NCBI Taxonomy" id="46732"/>
    <lineage>
        <taxon>Eukaryota</taxon>
        <taxon>Metazoa</taxon>
        <taxon>Cnidaria</taxon>
        <taxon>Anthozoa</taxon>
        <taxon>Hexacorallia</taxon>
        <taxon>Scleractinia</taxon>
        <taxon>Astrocoeniina</taxon>
        <taxon>Pocilloporidae</taxon>
        <taxon>Pocillopora</taxon>
    </lineage>
</organism>
<accession>A0AAU9XWY9</accession>
<proteinExistence type="predicted"/>
<evidence type="ECO:0000256" key="1">
    <source>
        <dbReference type="SAM" id="MobiDB-lite"/>
    </source>
</evidence>
<feature type="region of interest" description="Disordered" evidence="1">
    <location>
        <begin position="1"/>
        <end position="61"/>
    </location>
</feature>
<comment type="caution">
    <text evidence="2">The sequence shown here is derived from an EMBL/GenBank/DDBJ whole genome shotgun (WGS) entry which is preliminary data.</text>
</comment>
<dbReference type="Proteomes" id="UP001159428">
    <property type="component" value="Unassembled WGS sequence"/>
</dbReference>
<dbReference type="PANTHER" id="PTHR36981:SF1">
    <property type="entry name" value="P2X PURINORECEPTOR 7 INTRACELLULAR DOMAIN-CONTAINING PROTEIN"/>
    <property type="match status" value="1"/>
</dbReference>
<reference evidence="2 3" key="1">
    <citation type="submission" date="2022-05" db="EMBL/GenBank/DDBJ databases">
        <authorList>
            <consortium name="Genoscope - CEA"/>
            <person name="William W."/>
        </authorList>
    </citation>
    <scope>NUCLEOTIDE SEQUENCE [LARGE SCALE GENOMIC DNA]</scope>
</reference>
<dbReference type="PANTHER" id="PTHR36981">
    <property type="entry name" value="ZGC:195170"/>
    <property type="match status" value="1"/>
</dbReference>
<dbReference type="EMBL" id="CALNXJ010000069">
    <property type="protein sequence ID" value="CAH3158952.1"/>
    <property type="molecule type" value="Genomic_DNA"/>
</dbReference>
<feature type="compositionally biased region" description="Acidic residues" evidence="1">
    <location>
        <begin position="1"/>
        <end position="18"/>
    </location>
</feature>
<keyword evidence="3" id="KW-1185">Reference proteome</keyword>
<gene>
    <name evidence="2" type="ORF">PMEA_00030726</name>
</gene>
<evidence type="ECO:0000313" key="3">
    <source>
        <dbReference type="Proteomes" id="UP001159428"/>
    </source>
</evidence>
<sequence>MDENIENSGEESDNDSILDLDLNPDGVIRPFMFKPQHSSSSGEEEISVDKETQEEIQEETSTRSRLGIREWCSCGNCQEMPTENECICCQEMDVLGDRLDLEGNKLQCITEHDSFGPVCLLADVLRTALVGMHQVRNDRLENYPSNE</sequence>
<evidence type="ECO:0000313" key="2">
    <source>
        <dbReference type="EMBL" id="CAH3158952.1"/>
    </source>
</evidence>